<comment type="caution">
    <text evidence="4">The sequence shown here is derived from an EMBL/GenBank/DDBJ whole genome shotgun (WGS) entry which is preliminary data.</text>
</comment>
<protein>
    <submittedName>
        <fullName evidence="4">Phage tail protein</fullName>
    </submittedName>
</protein>
<keyword evidence="5" id="KW-1185">Reference proteome</keyword>
<feature type="domain" description="Tip attachment protein J" evidence="2">
    <location>
        <begin position="561"/>
        <end position="652"/>
    </location>
</feature>
<dbReference type="Proteomes" id="UP001216674">
    <property type="component" value="Unassembled WGS sequence"/>
</dbReference>
<organism evidence="4 5">
    <name type="scientific">Cupriavidus basilensis</name>
    <dbReference type="NCBI Taxonomy" id="68895"/>
    <lineage>
        <taxon>Bacteria</taxon>
        <taxon>Pseudomonadati</taxon>
        <taxon>Pseudomonadota</taxon>
        <taxon>Betaproteobacteria</taxon>
        <taxon>Burkholderiales</taxon>
        <taxon>Burkholderiaceae</taxon>
        <taxon>Cupriavidus</taxon>
    </lineage>
</organism>
<dbReference type="EMBL" id="JARJLM010000484">
    <property type="protein sequence ID" value="MDF3837159.1"/>
    <property type="molecule type" value="Genomic_DNA"/>
</dbReference>
<keyword evidence="1" id="KW-1133">Transmembrane helix</keyword>
<evidence type="ECO:0000313" key="5">
    <source>
        <dbReference type="Proteomes" id="UP001216674"/>
    </source>
</evidence>
<proteinExistence type="predicted"/>
<evidence type="ECO:0000313" key="4">
    <source>
        <dbReference type="EMBL" id="MDF3837159.1"/>
    </source>
</evidence>
<evidence type="ECO:0000259" key="3">
    <source>
        <dbReference type="Pfam" id="PF24801"/>
    </source>
</evidence>
<keyword evidence="1" id="KW-0812">Transmembrane</keyword>
<sequence length="1063" mass="114599">MQATLIQITDPMRPRLGRRIATLRRRTRVATLLRRRGLVTSAGARRYRLAAPFIVVLNGEPLVQREWRRCVEDGDMLVIMPLVKGGGGSNPLQILAMIAVVIVSIYAPYAAGLTQTIATATGTITTVTAGGALLSAGVMIAGSMLVNAILPAARPDLGLGQQGSQPSPTYGINAQGNSARLLSAIPVLYGRHKVVPDFGSQPYTEYIGNEQYLYQLFVVTQGKCAIEQILIGESDISVFDEVQYEIIPPGGGVTLFPDNVETSTAVSGLELKGTNEAGADYVGPFVANASGTQLNYIGIDISLPNGLFYANNSGGMDARTVSFVAEAQWIRDDGSPFGNWWEMGSDTITMATNTPQVRSYRWSLGTGGRAQVRMRRTNEKDLDARTGNTLVWAGLRSYQPSRRIYGDVTMIATRIRATNNLNSQTARQLGVIATRILPVWNGGAWMDQPTRNPAWALADIFRNTGYGRGLPDVRLNLAGLLQLAGTWDARGDQFNGVFDSSVTVWDAATSVARAGRALPMYYAGVIDVIRDQPQTVRKAMFSPQNIKKGSWSAEYALHDFDSPDYVIVEYVDGTTWKPAEVDCALPGSAKRKAERVQLFGCTSRDQAWREGMYMAASHRDRRRFITFTTELDGHIPQYGDLVALTHDVPAWGYSGVVTAYNPSTGRLQLSEVVPFEGGSSYQIALRRRDGSVDGPHSVAPGDGEGVVMLQGLSQAQRSAIYVSDGAREEPTIYAFGPVDRLALDCLVTAVRPQSDLEVEVTCVNVADSVHTAEAGGDVPPPPSPSLLPGNNTASVIRSVQVRTVWSGTVSITAAVARNAIRYEFQISRDNGSSWVYLGDAAGPQLTVALAPGAALVRVRAIGAAAPGPWAVWTGTITEMNYVPGSPTLVLRTPFVGRVVQVDIEQQAYVAYHEIEVWTGGVKRRQFQVSGWSFDWSIEDATNANAVSPAIAFIARAVNSSNQASLDSSFPVTNPPPPEVGHVYSEVGWPPTPQLAITPATDTDLVRAELRIASTDGQVVWSGTAPATIALNWTQTYKLFQVDVWGNISPVSTINVPAQETGGS</sequence>
<dbReference type="NCBIfam" id="NF040662">
    <property type="entry name" value="attach_TipJ_rel"/>
    <property type="match status" value="1"/>
</dbReference>
<dbReference type="Pfam" id="PF24801">
    <property type="entry name" value="FNIII-A_GpJ"/>
    <property type="match status" value="1"/>
</dbReference>
<reference evidence="4 5" key="1">
    <citation type="submission" date="2023-03" db="EMBL/GenBank/DDBJ databases">
        <title>Draft assemblies of triclosan tolerant bacteria isolated from returned activated sludge.</title>
        <authorList>
            <person name="Van Hamelsveld S."/>
        </authorList>
    </citation>
    <scope>NUCLEOTIDE SEQUENCE [LARGE SCALE GENOMIC DNA]</scope>
    <source>
        <strain evidence="4 5">GW210010_S58</strain>
    </source>
</reference>
<feature type="transmembrane region" description="Helical" evidence="1">
    <location>
        <begin position="123"/>
        <end position="146"/>
    </location>
</feature>
<dbReference type="RefSeq" id="WP_276267448.1">
    <property type="nucleotide sequence ID" value="NZ_JARJLM010000484.1"/>
</dbReference>
<evidence type="ECO:0000256" key="1">
    <source>
        <dbReference type="SAM" id="Phobius"/>
    </source>
</evidence>
<dbReference type="InterPro" id="IPR055385">
    <property type="entry name" value="GpJ_HDII-ins2"/>
</dbReference>
<keyword evidence="1" id="KW-0472">Membrane</keyword>
<feature type="transmembrane region" description="Helical" evidence="1">
    <location>
        <begin position="92"/>
        <end position="111"/>
    </location>
</feature>
<name>A0ABT6AXE6_9BURK</name>
<evidence type="ECO:0000259" key="2">
    <source>
        <dbReference type="Pfam" id="PF13550"/>
    </source>
</evidence>
<gene>
    <name evidence="4" type="ORF">P3W85_30010</name>
</gene>
<feature type="domain" description="Tip attachment protein J HDII-ins2" evidence="3">
    <location>
        <begin position="283"/>
        <end position="398"/>
    </location>
</feature>
<dbReference type="InterPro" id="IPR032876">
    <property type="entry name" value="J_dom"/>
</dbReference>
<dbReference type="Pfam" id="PF13550">
    <property type="entry name" value="Phage-tail_3"/>
    <property type="match status" value="1"/>
</dbReference>
<accession>A0ABT6AXE6</accession>